<accession>A0ABP3VD83</accession>
<keyword evidence="4" id="KW-1185">Reference proteome</keyword>
<evidence type="ECO:0000256" key="2">
    <source>
        <dbReference type="SAM" id="Phobius"/>
    </source>
</evidence>
<keyword evidence="2" id="KW-0812">Transmembrane</keyword>
<keyword evidence="2" id="KW-1133">Transmembrane helix</keyword>
<organism evidence="3 4">
    <name type="scientific">Psychroflexus lacisalsi</name>
    <dbReference type="NCBI Taxonomy" id="503928"/>
    <lineage>
        <taxon>Bacteria</taxon>
        <taxon>Pseudomonadati</taxon>
        <taxon>Bacteroidota</taxon>
        <taxon>Flavobacteriia</taxon>
        <taxon>Flavobacteriales</taxon>
        <taxon>Flavobacteriaceae</taxon>
        <taxon>Psychroflexus</taxon>
    </lineage>
</organism>
<evidence type="ECO:0000313" key="3">
    <source>
        <dbReference type="EMBL" id="GAA0752148.1"/>
    </source>
</evidence>
<proteinExistence type="predicted"/>
<name>A0ABP3VD83_9FLAO</name>
<feature type="region of interest" description="Disordered" evidence="1">
    <location>
        <begin position="362"/>
        <end position="382"/>
    </location>
</feature>
<feature type="compositionally biased region" description="Basic and acidic residues" evidence="1">
    <location>
        <begin position="368"/>
        <end position="382"/>
    </location>
</feature>
<evidence type="ECO:0000313" key="4">
    <source>
        <dbReference type="Proteomes" id="UP001500185"/>
    </source>
</evidence>
<dbReference type="EMBL" id="BAAAGG010000002">
    <property type="protein sequence ID" value="GAA0752148.1"/>
    <property type="molecule type" value="Genomic_DNA"/>
</dbReference>
<feature type="transmembrane region" description="Helical" evidence="2">
    <location>
        <begin position="391"/>
        <end position="409"/>
    </location>
</feature>
<dbReference type="Proteomes" id="UP001500185">
    <property type="component" value="Unassembled WGS sequence"/>
</dbReference>
<reference evidence="4" key="1">
    <citation type="journal article" date="2019" name="Int. J. Syst. Evol. Microbiol.">
        <title>The Global Catalogue of Microorganisms (GCM) 10K type strain sequencing project: providing services to taxonomists for standard genome sequencing and annotation.</title>
        <authorList>
            <consortium name="The Broad Institute Genomics Platform"/>
            <consortium name="The Broad Institute Genome Sequencing Center for Infectious Disease"/>
            <person name="Wu L."/>
            <person name="Ma J."/>
        </authorList>
    </citation>
    <scope>NUCLEOTIDE SEQUENCE [LARGE SCALE GENOMIC DNA]</scope>
    <source>
        <strain evidence="4">JCM 16231</strain>
    </source>
</reference>
<feature type="transmembrane region" description="Helical" evidence="2">
    <location>
        <begin position="415"/>
        <end position="436"/>
    </location>
</feature>
<sequence length="444" mass="50282">MGNKLNNAMLENKITKDHPLVIPEGFKADKSAYDSIVTDFNEELDIVMKKIKYVNGDAVKWCTRIVMEAEITKGLKKGIRFDIDIDEEYYFIQCKEVEGNGNSLRAFIGSVYIQGIIDNGEDPYEVFGKGKTIQNESFYEEVDGKILPRNQASRLQLVGVKITKALPLVVPEGFVTDKLAYDLIVTEYDDDTGITMKKIRYALYSGTGDDKKELKYKWCVRLVQDAVITKGLAKATSKKTVEDYHFFECKEIDGNASSMNLLVSSNYIQGIIDKGQDPYEIFAKGEEVYSESFYVEVNGKFYPVTILGFEITDETIVNVLDYLEPEPVEYHTYESFPPSIKIEEIRNKTHFNNDKKNIYETDDDLDNLENKSRNSTNFEDKENNDPKNNKFLIIVLLIISFVFVTNQIIGPLGALIGDMAVPIGLFAVVVVAGFLYKVFTGFDG</sequence>
<gene>
    <name evidence="3" type="ORF">GCM10009433_02970</name>
</gene>
<protein>
    <submittedName>
        <fullName evidence="3">Uncharacterized protein</fullName>
    </submittedName>
</protein>
<keyword evidence="2" id="KW-0472">Membrane</keyword>
<dbReference type="RefSeq" id="WP_224455241.1">
    <property type="nucleotide sequence ID" value="NZ_BAAAGG010000002.1"/>
</dbReference>
<comment type="caution">
    <text evidence="3">The sequence shown here is derived from an EMBL/GenBank/DDBJ whole genome shotgun (WGS) entry which is preliminary data.</text>
</comment>
<evidence type="ECO:0000256" key="1">
    <source>
        <dbReference type="SAM" id="MobiDB-lite"/>
    </source>
</evidence>